<dbReference type="Gene3D" id="3.40.50.1000">
    <property type="entry name" value="HAD superfamily/HAD-like"/>
    <property type="match status" value="1"/>
</dbReference>
<evidence type="ECO:0000259" key="13">
    <source>
        <dbReference type="SMART" id="SM00746"/>
    </source>
</evidence>
<dbReference type="Gene3D" id="1.10.620.20">
    <property type="entry name" value="Ribonucleotide Reductase, subunit A"/>
    <property type="match status" value="1"/>
</dbReference>
<dbReference type="NCBIfam" id="TIGR01525">
    <property type="entry name" value="ATPase-IB_hvy"/>
    <property type="match status" value="1"/>
</dbReference>
<keyword evidence="3" id="KW-1003">Cell membrane</keyword>
<evidence type="ECO:0000313" key="14">
    <source>
        <dbReference type="EMBL" id="VAX25850.1"/>
    </source>
</evidence>
<dbReference type="InterPro" id="IPR008250">
    <property type="entry name" value="ATPase_P-typ_transduc_dom_A_sf"/>
</dbReference>
<dbReference type="GO" id="GO:0005507">
    <property type="term" value="F:copper ion binding"/>
    <property type="evidence" value="ECO:0007669"/>
    <property type="project" value="TreeGrafter"/>
</dbReference>
<dbReference type="GO" id="GO:0016887">
    <property type="term" value="F:ATP hydrolysis activity"/>
    <property type="evidence" value="ECO:0007669"/>
    <property type="project" value="InterPro"/>
</dbReference>
<dbReference type="AlphaFoldDB" id="A0A3B1CT52"/>
<feature type="transmembrane region" description="Helical" evidence="12">
    <location>
        <begin position="283"/>
        <end position="301"/>
    </location>
</feature>
<keyword evidence="10 12" id="KW-0472">Membrane</keyword>
<reference evidence="14" key="1">
    <citation type="submission" date="2018-06" db="EMBL/GenBank/DDBJ databases">
        <authorList>
            <person name="Zhirakovskaya E."/>
        </authorList>
    </citation>
    <scope>NUCLEOTIDE SEQUENCE</scope>
</reference>
<dbReference type="FunFam" id="2.70.150.10:FF:000020">
    <property type="entry name" value="Copper-exporting P-type ATPase A"/>
    <property type="match status" value="1"/>
</dbReference>
<comment type="similarity">
    <text evidence="2">Belongs to the cation transport ATPase (P-type) (TC 3.A.3) family. Type IB subfamily.</text>
</comment>
<feature type="domain" description="TRASH" evidence="13">
    <location>
        <begin position="25"/>
        <end position="63"/>
    </location>
</feature>
<evidence type="ECO:0000256" key="9">
    <source>
        <dbReference type="ARBA" id="ARBA00022989"/>
    </source>
</evidence>
<dbReference type="SFLD" id="SFLDG00002">
    <property type="entry name" value="C1.7:_P-type_atpase_like"/>
    <property type="match status" value="1"/>
</dbReference>
<evidence type="ECO:0000256" key="10">
    <source>
        <dbReference type="ARBA" id="ARBA00023136"/>
    </source>
</evidence>
<keyword evidence="9 12" id="KW-1133">Transmembrane helix</keyword>
<dbReference type="InterPro" id="IPR059000">
    <property type="entry name" value="ATPase_P-type_domA"/>
</dbReference>
<dbReference type="InterPro" id="IPR011017">
    <property type="entry name" value="TRASH_dom"/>
</dbReference>
<dbReference type="InterPro" id="IPR044492">
    <property type="entry name" value="P_typ_ATPase_HD_dom"/>
</dbReference>
<evidence type="ECO:0000256" key="8">
    <source>
        <dbReference type="ARBA" id="ARBA00022967"/>
    </source>
</evidence>
<evidence type="ECO:0000256" key="11">
    <source>
        <dbReference type="SAM" id="MobiDB-lite"/>
    </source>
</evidence>
<dbReference type="SUPFAM" id="SSF56784">
    <property type="entry name" value="HAD-like"/>
    <property type="match status" value="1"/>
</dbReference>
<dbReference type="EC" id="3.6.3.4" evidence="14"/>
<proteinExistence type="inferred from homology"/>
<evidence type="ECO:0000256" key="4">
    <source>
        <dbReference type="ARBA" id="ARBA00022692"/>
    </source>
</evidence>
<evidence type="ECO:0000256" key="2">
    <source>
        <dbReference type="ARBA" id="ARBA00006024"/>
    </source>
</evidence>
<dbReference type="GO" id="GO:0055070">
    <property type="term" value="P:copper ion homeostasis"/>
    <property type="evidence" value="ECO:0007669"/>
    <property type="project" value="TreeGrafter"/>
</dbReference>
<keyword evidence="5" id="KW-0479">Metal-binding</keyword>
<dbReference type="Pfam" id="PF00122">
    <property type="entry name" value="E1-E2_ATPase"/>
    <property type="match status" value="1"/>
</dbReference>
<dbReference type="SUPFAM" id="SSF81653">
    <property type="entry name" value="Calcium ATPase, transduction domain A"/>
    <property type="match status" value="1"/>
</dbReference>
<dbReference type="InterPro" id="IPR027256">
    <property type="entry name" value="P-typ_ATPase_IB"/>
</dbReference>
<dbReference type="GO" id="GO:0043682">
    <property type="term" value="F:P-type divalent copper transporter activity"/>
    <property type="evidence" value="ECO:0007669"/>
    <property type="project" value="TreeGrafter"/>
</dbReference>
<dbReference type="InterPro" id="IPR012348">
    <property type="entry name" value="RNR-like"/>
</dbReference>
<dbReference type="GO" id="GO:0005524">
    <property type="term" value="F:ATP binding"/>
    <property type="evidence" value="ECO:0007669"/>
    <property type="project" value="UniProtKB-KW"/>
</dbReference>
<organism evidence="14">
    <name type="scientific">hydrothermal vent metagenome</name>
    <dbReference type="NCBI Taxonomy" id="652676"/>
    <lineage>
        <taxon>unclassified sequences</taxon>
        <taxon>metagenomes</taxon>
        <taxon>ecological metagenomes</taxon>
    </lineage>
</organism>
<sequence>MTSHSTHNGDADHHHHHKNGDMATDPVCGMTIKLDKAAHRLTYKDHEYYFCSTNCNDKFNKNPDEYITKEQTKTDSPAPIYTCPMHPEIREPKPGSCPKCGMTLKLVEDTKPDSPSTEHEASAKAETGESPVYTCPMHSEIREPKPGVCPKCGMGLELVEDTGEGEENPELIDMTRRFKVAVLLALPVLITAMSEIIPNDPIRANFSPVQIIWFQFVLSSPVVLWAGWPFFERGYLSIVHRSLNMFTLIAMGTGAAYIYSVVATLFPGIFPDEFRSASGQLEVYFEAAAVIVALVLLGQVIELKARSQTSGAIKALLGLAPKTARVVMADGSEIDTPIEEISIGDKIRVRPGEKAPVDGVIVEGSSFMDESMITGEPIPVEKTEGDKVTGATVNGSGGFIMRAERVGKDTMLASIVKMVSEAQRSRAPVQKLVDTVSSYFVPMVIAVSLITFVVWAVFGPEPRFAYALVNAVAVLIVACPCALGLATPMSIMVGVGRGAGMGVLIKNAEALEILEKVDTLVVDKTGTLTEGKPKLVSVIPSANFSEDEIVSFAASLEKGSEHPLAEAIVKGAKERGVDVDEIKDFSSITGKGVRGAVRGQAVALGNLKLLDELKIDPASFALKAEELQKNGNTVVFLTVQKETAGILAIADPIKQSTPEAIAQIEKIGIEVAMLTGDNKVTAEAVAQKLKLSRVISDVLPDQKGEEVKRLQSENRIVAMAGDGVNDAPALAQADVGIAMGTGADVAMESAGVTLVKGNLQGIVKAILLSRHTMKNIRQNLFFAFFYNTMSMPIAAGLLYPFFGMLLSPMIASAAMSISSISVIVNALRLRSVKL</sequence>
<dbReference type="PANTHER" id="PTHR43520:SF8">
    <property type="entry name" value="P-TYPE CU(+) TRANSPORTER"/>
    <property type="match status" value="1"/>
</dbReference>
<dbReference type="Pfam" id="PF04945">
    <property type="entry name" value="YHS"/>
    <property type="match status" value="1"/>
</dbReference>
<evidence type="ECO:0000256" key="5">
    <source>
        <dbReference type="ARBA" id="ARBA00022723"/>
    </source>
</evidence>
<dbReference type="GO" id="GO:0016491">
    <property type="term" value="F:oxidoreductase activity"/>
    <property type="evidence" value="ECO:0007669"/>
    <property type="project" value="InterPro"/>
</dbReference>
<dbReference type="InterPro" id="IPR023299">
    <property type="entry name" value="ATPase_P-typ_cyto_dom_N"/>
</dbReference>
<dbReference type="SUPFAM" id="SSF47240">
    <property type="entry name" value="Ferritin-like"/>
    <property type="match status" value="1"/>
</dbReference>
<feature type="region of interest" description="Disordered" evidence="11">
    <location>
        <begin position="1"/>
        <end position="23"/>
    </location>
</feature>
<dbReference type="CDD" id="cd02094">
    <property type="entry name" value="P-type_ATPase_Cu-like"/>
    <property type="match status" value="1"/>
</dbReference>
<accession>A0A3B1CT52</accession>
<keyword evidence="4 12" id="KW-0812">Transmembrane</keyword>
<dbReference type="GO" id="GO:0005886">
    <property type="term" value="C:plasma membrane"/>
    <property type="evidence" value="ECO:0007669"/>
    <property type="project" value="UniProtKB-SubCell"/>
</dbReference>
<feature type="transmembrane region" description="Helical" evidence="12">
    <location>
        <begin position="439"/>
        <end position="458"/>
    </location>
</feature>
<dbReference type="InterPro" id="IPR018303">
    <property type="entry name" value="ATPase_P-typ_P_site"/>
</dbReference>
<feature type="transmembrane region" description="Helical" evidence="12">
    <location>
        <begin position="243"/>
        <end position="263"/>
    </location>
</feature>
<dbReference type="InterPro" id="IPR001757">
    <property type="entry name" value="P_typ_ATPase"/>
</dbReference>
<dbReference type="SFLD" id="SFLDS00003">
    <property type="entry name" value="Haloacid_Dehalogenase"/>
    <property type="match status" value="1"/>
</dbReference>
<evidence type="ECO:0000256" key="1">
    <source>
        <dbReference type="ARBA" id="ARBA00004651"/>
    </source>
</evidence>
<feature type="compositionally biased region" description="Basic and acidic residues" evidence="11">
    <location>
        <begin position="109"/>
        <end position="127"/>
    </location>
</feature>
<feature type="transmembrane region" description="Helical" evidence="12">
    <location>
        <begin position="180"/>
        <end position="198"/>
    </location>
</feature>
<dbReference type="SUPFAM" id="SSF81665">
    <property type="entry name" value="Calcium ATPase, transmembrane domain M"/>
    <property type="match status" value="1"/>
</dbReference>
<dbReference type="SFLD" id="SFLDF00027">
    <property type="entry name" value="p-type_atpase"/>
    <property type="match status" value="1"/>
</dbReference>
<dbReference type="InterPro" id="IPR036412">
    <property type="entry name" value="HAD-like_sf"/>
</dbReference>
<dbReference type="Pfam" id="PF19335">
    <property type="entry name" value="HMBD"/>
    <property type="match status" value="2"/>
</dbReference>
<comment type="subcellular location">
    <subcellularLocation>
        <location evidence="1">Cell membrane</location>
        <topology evidence="1">Multi-pass membrane protein</topology>
    </subcellularLocation>
</comment>
<evidence type="ECO:0000256" key="12">
    <source>
        <dbReference type="SAM" id="Phobius"/>
    </source>
</evidence>
<dbReference type="PANTHER" id="PTHR43520">
    <property type="entry name" value="ATP7, ISOFORM B"/>
    <property type="match status" value="1"/>
</dbReference>
<evidence type="ECO:0000256" key="3">
    <source>
        <dbReference type="ARBA" id="ARBA00022475"/>
    </source>
</evidence>
<dbReference type="NCBIfam" id="TIGR01511">
    <property type="entry name" value="ATPase-IB1_Cu"/>
    <property type="match status" value="1"/>
</dbReference>
<feature type="transmembrane region" description="Helical" evidence="12">
    <location>
        <begin position="805"/>
        <end position="827"/>
    </location>
</feature>
<gene>
    <name evidence="14" type="ORF">MNBD_NITROSPINAE04-764</name>
</gene>
<dbReference type="PRINTS" id="PR00943">
    <property type="entry name" value="CUATPASE"/>
</dbReference>
<dbReference type="Gene3D" id="2.70.150.10">
    <property type="entry name" value="Calcium-transporting ATPase, cytoplasmic transduction domain A"/>
    <property type="match status" value="1"/>
</dbReference>
<evidence type="ECO:0000256" key="6">
    <source>
        <dbReference type="ARBA" id="ARBA00022741"/>
    </source>
</evidence>
<dbReference type="InterPro" id="IPR023298">
    <property type="entry name" value="ATPase_P-typ_TM_dom_sf"/>
</dbReference>
<keyword evidence="7" id="KW-0067">ATP-binding</keyword>
<feature type="transmembrane region" description="Helical" evidence="12">
    <location>
        <begin position="780"/>
        <end position="799"/>
    </location>
</feature>
<dbReference type="InterPro" id="IPR009078">
    <property type="entry name" value="Ferritin-like_SF"/>
</dbReference>
<dbReference type="EMBL" id="UOGA01000315">
    <property type="protein sequence ID" value="VAX25850.1"/>
    <property type="molecule type" value="Genomic_DNA"/>
</dbReference>
<dbReference type="PRINTS" id="PR00119">
    <property type="entry name" value="CATATPASE"/>
</dbReference>
<keyword evidence="6" id="KW-0547">Nucleotide-binding</keyword>
<dbReference type="PROSITE" id="PS00154">
    <property type="entry name" value="ATPASE_E1_E2"/>
    <property type="match status" value="1"/>
</dbReference>
<dbReference type="InterPro" id="IPR007029">
    <property type="entry name" value="YHS_dom"/>
</dbReference>
<feature type="transmembrane region" description="Helical" evidence="12">
    <location>
        <begin position="210"/>
        <end position="231"/>
    </location>
</feature>
<dbReference type="SMART" id="SM00746">
    <property type="entry name" value="TRASH"/>
    <property type="match status" value="1"/>
</dbReference>
<dbReference type="Pfam" id="PF00702">
    <property type="entry name" value="Hydrolase"/>
    <property type="match status" value="1"/>
</dbReference>
<name>A0A3B1CT52_9ZZZZ</name>
<evidence type="ECO:0000256" key="7">
    <source>
        <dbReference type="ARBA" id="ARBA00022840"/>
    </source>
</evidence>
<keyword evidence="14" id="KW-0378">Hydrolase</keyword>
<dbReference type="Gene3D" id="3.40.1110.10">
    <property type="entry name" value="Calcium-transporting ATPase, cytoplasmic domain N"/>
    <property type="match status" value="1"/>
</dbReference>
<dbReference type="InterPro" id="IPR045800">
    <property type="entry name" value="HMBD"/>
</dbReference>
<dbReference type="InterPro" id="IPR023214">
    <property type="entry name" value="HAD_sf"/>
</dbReference>
<dbReference type="NCBIfam" id="TIGR01494">
    <property type="entry name" value="ATPase_P-type"/>
    <property type="match status" value="1"/>
</dbReference>
<feature type="transmembrane region" description="Helical" evidence="12">
    <location>
        <begin position="464"/>
        <end position="487"/>
    </location>
</feature>
<protein>
    <submittedName>
        <fullName evidence="14">Lead, cadmium, zinc and mercury transporting ATPase Copper-translocating P-type ATPase</fullName>
        <ecNumber evidence="14">3.6.3.3</ecNumber>
        <ecNumber evidence="14">3.6.3.4</ecNumber>
    </submittedName>
</protein>
<dbReference type="EC" id="3.6.3.3" evidence="14"/>
<keyword evidence="8" id="KW-1278">Translocase</keyword>
<feature type="region of interest" description="Disordered" evidence="11">
    <location>
        <begin position="109"/>
        <end position="130"/>
    </location>
</feature>